<reference evidence="10" key="1">
    <citation type="journal article" date="2015" name="Nat. Genet.">
        <title>The genome and transcriptome of the zoonotic hookworm Ancylostoma ceylanicum identify infection-specific gene families.</title>
        <authorList>
            <person name="Schwarz E.M."/>
            <person name="Hu Y."/>
            <person name="Antoshechkin I."/>
            <person name="Miller M.M."/>
            <person name="Sternberg P.W."/>
            <person name="Aroian R.V."/>
        </authorList>
    </citation>
    <scope>NUCLEOTIDE SEQUENCE</scope>
    <source>
        <strain evidence="10">HY135</strain>
    </source>
</reference>
<keyword evidence="7 8" id="KW-0472">Membrane</keyword>
<protein>
    <recommendedName>
        <fullName evidence="8">Glycosyltransferase family 92 protein</fullName>
        <ecNumber evidence="8">2.4.1.-</ecNumber>
    </recommendedName>
</protein>
<accession>A0A016TFW8</accession>
<feature type="transmembrane region" description="Helical" evidence="8">
    <location>
        <begin position="475"/>
        <end position="495"/>
    </location>
</feature>
<evidence type="ECO:0000256" key="2">
    <source>
        <dbReference type="ARBA" id="ARBA00007647"/>
    </source>
</evidence>
<keyword evidence="3 8" id="KW-0328">Glycosyltransferase</keyword>
<name>A0A016TFW8_9BILA</name>
<evidence type="ECO:0000256" key="1">
    <source>
        <dbReference type="ARBA" id="ARBA00004167"/>
    </source>
</evidence>
<dbReference type="EMBL" id="JARK01001442">
    <property type="protein sequence ID" value="EYC01586.1"/>
    <property type="molecule type" value="Genomic_DNA"/>
</dbReference>
<evidence type="ECO:0000256" key="8">
    <source>
        <dbReference type="RuleBase" id="RU366017"/>
    </source>
</evidence>
<dbReference type="PANTHER" id="PTHR21461">
    <property type="entry name" value="GLYCOSYLTRANSFERASE FAMILY 92 PROTEIN"/>
    <property type="match status" value="1"/>
</dbReference>
<dbReference type="EC" id="2.4.1.-" evidence="8"/>
<dbReference type="OrthoDB" id="5809514at2759"/>
<keyword evidence="10" id="KW-1185">Reference proteome</keyword>
<dbReference type="AlphaFoldDB" id="A0A016TFW8"/>
<dbReference type="GO" id="GO:0016757">
    <property type="term" value="F:glycosyltransferase activity"/>
    <property type="evidence" value="ECO:0007669"/>
    <property type="project" value="UniProtKB-UniRule"/>
</dbReference>
<evidence type="ECO:0000256" key="3">
    <source>
        <dbReference type="ARBA" id="ARBA00022676"/>
    </source>
</evidence>
<proteinExistence type="inferred from homology"/>
<dbReference type="GO" id="GO:0005737">
    <property type="term" value="C:cytoplasm"/>
    <property type="evidence" value="ECO:0007669"/>
    <property type="project" value="TreeGrafter"/>
</dbReference>
<comment type="similarity">
    <text evidence="2 8">Belongs to the glycosyltransferase 92 family.</text>
</comment>
<comment type="subcellular location">
    <subcellularLocation>
        <location evidence="1">Membrane</location>
        <topology evidence="1">Single-pass membrane protein</topology>
    </subcellularLocation>
</comment>
<sequence>MACSDSPSWKLVAKAALLVFCSVLAFLSYSHHNRALRKQDMNVSLDMDYTTHIKDCVPHYALLLQEKNRAMEAHREPDSTFSLMAAYKYEDYSVVTTQAMGVFGRKVFCRYFYVISSPSNTEIGPAVESFVFPEYAVYCCTRDKARFMSVTENANDSVVEYVRIVDRRFRRPKYSLSLCLSPMYGSERKWLLLAELVEHNKLQGVEYFYLYVKDMDDYTNELITNYVRSGLAEVVLFHRDKDRLGKLWQLVFLQHFSFTRNDSQDWCELFRNNSGFRDCLQRSRRHSKYVIIQDLNERILPTDNMTVRELVRGTMESDSTIAMVSFPSLEFMMTLDPPLEYRGNRTLDIYLPTLAFHKNKITETTPKYAIDPTKVLIMWDQSVSVFLPGYREHHFTPEEVIMRHYSGIATEEIPDLALLNDTAYPAELMSILYSKVEKTLNQVIKGRGNCPRAFQPTLQLTTYHQRSSFLKTTCFYAMIRFQIVALFVLASYPVAAQILGYGYPNYGAPYYPMLAIVPAPVQPVGPVTGAETGANVGLAGGSPIASTLNEKASHS</sequence>
<evidence type="ECO:0000256" key="7">
    <source>
        <dbReference type="ARBA" id="ARBA00023136"/>
    </source>
</evidence>
<dbReference type="Pfam" id="PF01697">
    <property type="entry name" value="Glyco_transf_92"/>
    <property type="match status" value="1"/>
</dbReference>
<keyword evidence="5 8" id="KW-0812">Transmembrane</keyword>
<evidence type="ECO:0000256" key="6">
    <source>
        <dbReference type="ARBA" id="ARBA00022989"/>
    </source>
</evidence>
<evidence type="ECO:0000313" key="9">
    <source>
        <dbReference type="EMBL" id="EYC01586.1"/>
    </source>
</evidence>
<evidence type="ECO:0000256" key="5">
    <source>
        <dbReference type="ARBA" id="ARBA00022692"/>
    </source>
</evidence>
<dbReference type="InterPro" id="IPR008166">
    <property type="entry name" value="Glyco_transf_92"/>
</dbReference>
<dbReference type="Proteomes" id="UP000024635">
    <property type="component" value="Unassembled WGS sequence"/>
</dbReference>
<comment type="caution">
    <text evidence="9">The sequence shown here is derived from an EMBL/GenBank/DDBJ whole genome shotgun (WGS) entry which is preliminary data.</text>
</comment>
<dbReference type="PANTHER" id="PTHR21461:SF40">
    <property type="entry name" value="GLYCOSYLTRANSFERASE FAMILY 92 PROTEIN"/>
    <property type="match status" value="1"/>
</dbReference>
<organism evidence="9 10">
    <name type="scientific">Ancylostoma ceylanicum</name>
    <dbReference type="NCBI Taxonomy" id="53326"/>
    <lineage>
        <taxon>Eukaryota</taxon>
        <taxon>Metazoa</taxon>
        <taxon>Ecdysozoa</taxon>
        <taxon>Nematoda</taxon>
        <taxon>Chromadorea</taxon>
        <taxon>Rhabditida</taxon>
        <taxon>Rhabditina</taxon>
        <taxon>Rhabditomorpha</taxon>
        <taxon>Strongyloidea</taxon>
        <taxon>Ancylostomatidae</taxon>
        <taxon>Ancylostomatinae</taxon>
        <taxon>Ancylostoma</taxon>
    </lineage>
</organism>
<dbReference type="GO" id="GO:0016020">
    <property type="term" value="C:membrane"/>
    <property type="evidence" value="ECO:0007669"/>
    <property type="project" value="UniProtKB-SubCell"/>
</dbReference>
<gene>
    <name evidence="9" type="primary">Acey_s0106.g3770</name>
    <name evidence="9" type="ORF">Y032_0106g3770</name>
</gene>
<keyword evidence="6 8" id="KW-1133">Transmembrane helix</keyword>
<evidence type="ECO:0000313" key="10">
    <source>
        <dbReference type="Proteomes" id="UP000024635"/>
    </source>
</evidence>
<evidence type="ECO:0000256" key="4">
    <source>
        <dbReference type="ARBA" id="ARBA00022679"/>
    </source>
</evidence>
<keyword evidence="4 8" id="KW-0808">Transferase</keyword>